<evidence type="ECO:0000256" key="8">
    <source>
        <dbReference type="ARBA" id="ARBA00046435"/>
    </source>
</evidence>
<dbReference type="PANTHER" id="PTHR31180:SF3">
    <property type="entry name" value="EXPRESSED SEQUENCE EH456644"/>
    <property type="match status" value="1"/>
</dbReference>
<dbReference type="GO" id="GO:0005930">
    <property type="term" value="C:axoneme"/>
    <property type="evidence" value="ECO:0007669"/>
    <property type="project" value="UniProtKB-ARBA"/>
</dbReference>
<reference evidence="9" key="2">
    <citation type="submission" date="2025-09" db="UniProtKB">
        <authorList>
            <consortium name="Ensembl"/>
        </authorList>
    </citation>
    <scope>IDENTIFICATION</scope>
</reference>
<organism evidence="9 10">
    <name type="scientific">Phasianus colchicus</name>
    <name type="common">Common pheasant</name>
    <dbReference type="NCBI Taxonomy" id="9054"/>
    <lineage>
        <taxon>Eukaryota</taxon>
        <taxon>Metazoa</taxon>
        <taxon>Chordata</taxon>
        <taxon>Craniata</taxon>
        <taxon>Vertebrata</taxon>
        <taxon>Euteleostomi</taxon>
        <taxon>Archelosauria</taxon>
        <taxon>Archosauria</taxon>
        <taxon>Dinosauria</taxon>
        <taxon>Saurischia</taxon>
        <taxon>Theropoda</taxon>
        <taxon>Coelurosauria</taxon>
        <taxon>Aves</taxon>
        <taxon>Neognathae</taxon>
        <taxon>Galloanserae</taxon>
        <taxon>Galliformes</taxon>
        <taxon>Phasianidae</taxon>
        <taxon>Phasianinae</taxon>
        <taxon>Phasianus</taxon>
    </lineage>
</organism>
<dbReference type="GO" id="GO:0030317">
    <property type="term" value="P:flagellated sperm motility"/>
    <property type="evidence" value="ECO:0007669"/>
    <property type="project" value="InterPro"/>
</dbReference>
<dbReference type="InterPro" id="IPR009524">
    <property type="entry name" value="CFAP68"/>
</dbReference>
<dbReference type="GO" id="GO:0005634">
    <property type="term" value="C:nucleus"/>
    <property type="evidence" value="ECO:0007669"/>
    <property type="project" value="InterPro"/>
</dbReference>
<evidence type="ECO:0000256" key="2">
    <source>
        <dbReference type="ARBA" id="ARBA00022490"/>
    </source>
</evidence>
<dbReference type="Proteomes" id="UP000472261">
    <property type="component" value="Unplaced"/>
</dbReference>
<evidence type="ECO:0000256" key="4">
    <source>
        <dbReference type="ARBA" id="ARBA00023069"/>
    </source>
</evidence>
<reference evidence="9" key="1">
    <citation type="submission" date="2025-08" db="UniProtKB">
        <authorList>
            <consortium name="Ensembl"/>
        </authorList>
    </citation>
    <scope>IDENTIFICATION</scope>
</reference>
<keyword evidence="5" id="KW-0206">Cytoskeleton</keyword>
<evidence type="ECO:0000313" key="9">
    <source>
        <dbReference type="Ensembl" id="ENSPCLP00000013870.1"/>
    </source>
</evidence>
<dbReference type="InterPro" id="IPR037662">
    <property type="entry name" value="CFAP68/107"/>
</dbReference>
<dbReference type="PANTHER" id="PTHR31180">
    <property type="entry name" value="CILIA- AND FLAGELLA-ASSOCIATED PROTEIN 107-RELATED"/>
    <property type="match status" value="1"/>
</dbReference>
<evidence type="ECO:0000256" key="6">
    <source>
        <dbReference type="ARBA" id="ARBA00023273"/>
    </source>
</evidence>
<evidence type="ECO:0000256" key="7">
    <source>
        <dbReference type="ARBA" id="ARBA00035003"/>
    </source>
</evidence>
<comment type="subcellular location">
    <subcellularLocation>
        <location evidence="1">Cytoplasm</location>
        <location evidence="1">Cytoskeleton</location>
        <location evidence="1">Flagellum axoneme</location>
    </subcellularLocation>
</comment>
<dbReference type="AlphaFoldDB" id="A0A669Q237"/>
<keyword evidence="2" id="KW-0963">Cytoplasm</keyword>
<evidence type="ECO:0000313" key="10">
    <source>
        <dbReference type="Proteomes" id="UP000472261"/>
    </source>
</evidence>
<dbReference type="OMA" id="QYDHYFE"/>
<evidence type="ECO:0000256" key="1">
    <source>
        <dbReference type="ARBA" id="ARBA00004611"/>
    </source>
</evidence>
<keyword evidence="3" id="KW-0282">Flagellum</keyword>
<protein>
    <submittedName>
        <fullName evidence="9">Chromosome 11 open reading frame 1</fullName>
    </submittedName>
</protein>
<keyword evidence="4" id="KW-0969">Cilium</keyword>
<accession>A0A669Q237</accession>
<dbReference type="Pfam" id="PF06608">
    <property type="entry name" value="CFAP68"/>
    <property type="match status" value="1"/>
</dbReference>
<keyword evidence="10" id="KW-1185">Reference proteome</keyword>
<dbReference type="Ensembl" id="ENSPCLT00000018457.1">
    <property type="protein sequence ID" value="ENSPCLP00000013870.1"/>
    <property type="gene ID" value="ENSPCLG00000011397.1"/>
</dbReference>
<evidence type="ECO:0000256" key="3">
    <source>
        <dbReference type="ARBA" id="ARBA00022846"/>
    </source>
</evidence>
<proteinExistence type="predicted"/>
<sequence length="168" mass="19801">REVLLPLCCALGHLAWNQIQTMYHFLTGSLKHATGHGEVWTETSKFSQFGWRCTTNENDYSHKVLMGNWNEERYDIENIAQPKPLPSQYAHCFETTYSSDYNKDKDQRTRRFEQEPHWFPGHQPELEPPLFKSTAQSCYTIDYRPPHSNCSCTALTEGRKRMQKKQQR</sequence>
<name>A0A669Q237_PHACC</name>
<comment type="function">
    <text evidence="7">Microtubule inner protein (MIP) part of the dynein-decorated doublet microtubules (DMTs) in cilia axoneme, which is required for motile cilia beating.</text>
</comment>
<evidence type="ECO:0000256" key="5">
    <source>
        <dbReference type="ARBA" id="ARBA00023212"/>
    </source>
</evidence>
<keyword evidence="6" id="KW-0966">Cell projection</keyword>
<comment type="subunit">
    <text evidence="8">Microtubule inner protein component of sperm flagellar doublet microtubules.</text>
</comment>